<feature type="compositionally biased region" description="Basic and acidic residues" evidence="5">
    <location>
        <begin position="7"/>
        <end position="24"/>
    </location>
</feature>
<keyword evidence="8" id="KW-1185">Reference proteome</keyword>
<feature type="region of interest" description="Disordered" evidence="5">
    <location>
        <begin position="54"/>
        <end position="86"/>
    </location>
</feature>
<dbReference type="GO" id="GO:0015226">
    <property type="term" value="F:carnitine transmembrane transporter activity"/>
    <property type="evidence" value="ECO:0007669"/>
    <property type="project" value="TreeGrafter"/>
</dbReference>
<dbReference type="SUPFAM" id="SSF53850">
    <property type="entry name" value="Periplasmic binding protein-like II"/>
    <property type="match status" value="1"/>
</dbReference>
<dbReference type="EMBL" id="SOAW01000001">
    <property type="protein sequence ID" value="TDT32759.1"/>
    <property type="molecule type" value="Genomic_DNA"/>
</dbReference>
<dbReference type="AlphaFoldDB" id="A0A4R7J8Q9"/>
<feature type="domain" description="ABC-type glycine betaine transport system substrate-binding" evidence="6">
    <location>
        <begin position="91"/>
        <end position="340"/>
    </location>
</feature>
<evidence type="ECO:0000256" key="3">
    <source>
        <dbReference type="ARBA" id="ARBA00022475"/>
    </source>
</evidence>
<comment type="subcellular location">
    <subcellularLocation>
        <location evidence="1">Cell membrane</location>
    </subcellularLocation>
</comment>
<evidence type="ECO:0000256" key="2">
    <source>
        <dbReference type="ARBA" id="ARBA00022448"/>
    </source>
</evidence>
<dbReference type="GO" id="GO:0005275">
    <property type="term" value="F:amine transmembrane transporter activity"/>
    <property type="evidence" value="ECO:0007669"/>
    <property type="project" value="TreeGrafter"/>
</dbReference>
<dbReference type="GO" id="GO:0015871">
    <property type="term" value="P:choline transport"/>
    <property type="evidence" value="ECO:0007669"/>
    <property type="project" value="TreeGrafter"/>
</dbReference>
<dbReference type="CDD" id="cd13639">
    <property type="entry name" value="PBP2_OpuAC_like"/>
    <property type="match status" value="1"/>
</dbReference>
<reference evidence="7 8" key="1">
    <citation type="submission" date="2019-03" db="EMBL/GenBank/DDBJ databases">
        <title>Genomic Encyclopedia of Archaeal and Bacterial Type Strains, Phase II (KMG-II): from individual species to whole genera.</title>
        <authorList>
            <person name="Goeker M."/>
        </authorList>
    </citation>
    <scope>NUCLEOTIDE SEQUENCE [LARGE SCALE GENOMIC DNA]</scope>
    <source>
        <strain evidence="7 8">DSM 24323</strain>
    </source>
</reference>
<gene>
    <name evidence="7" type="ORF">CLV29_0347</name>
</gene>
<dbReference type="Pfam" id="PF04069">
    <property type="entry name" value="OpuAC"/>
    <property type="match status" value="1"/>
</dbReference>
<keyword evidence="2" id="KW-0813">Transport</keyword>
<dbReference type="PANTHER" id="PTHR47737">
    <property type="entry name" value="GLYCINE BETAINE/PROLINE BETAINE TRANSPORT SYSTEM PERMEASE PROTEIN PROW"/>
    <property type="match status" value="1"/>
</dbReference>
<name>A0A4R7J8Q9_9ACTN</name>
<evidence type="ECO:0000256" key="4">
    <source>
        <dbReference type="ARBA" id="ARBA00023136"/>
    </source>
</evidence>
<dbReference type="Gene3D" id="3.40.190.10">
    <property type="entry name" value="Periplasmic binding protein-like II"/>
    <property type="match status" value="1"/>
</dbReference>
<sequence>MRSPENSPRKDSGHRSESESEVTKIEISKLAGALGASALLLTVAGCGASNTGGEPVGGGATEEAAESPWANCTPGAESADITSTAPDADSEITIGTFNGWDESVAVAHLAKAVLEEDGYTVNIEAFDAGPGYVALDAGDIDLLVDSWLPLTHEDYLEQYGDNLEAMGCWYDNAKLTIAVNDDSPAQSIADLAEMGDEYGNRLVGIEPGAGLTRITKEEAIPTYGLEGYEFIESSTPAMLAELKSATDSGENIAVTLWRPHWAYGSFPIRDLEDPEGAMGDAELIYNFGTSGFGEAHPKAAQLMKNLVLDDERLSDLESVMFAEDQYNGEDPDGAVAEWLADNPDFVEEWQTGQLAG</sequence>
<dbReference type="Proteomes" id="UP000295371">
    <property type="component" value="Unassembled WGS sequence"/>
</dbReference>
<dbReference type="Gene3D" id="3.40.190.100">
    <property type="entry name" value="Glycine betaine-binding periplasmic protein, domain 2"/>
    <property type="match status" value="1"/>
</dbReference>
<evidence type="ECO:0000256" key="1">
    <source>
        <dbReference type="ARBA" id="ARBA00004236"/>
    </source>
</evidence>
<evidence type="ECO:0000256" key="5">
    <source>
        <dbReference type="SAM" id="MobiDB-lite"/>
    </source>
</evidence>
<organism evidence="7 8">
    <name type="scientific">Naumannella halotolerans</name>
    <dbReference type="NCBI Taxonomy" id="993414"/>
    <lineage>
        <taxon>Bacteria</taxon>
        <taxon>Bacillati</taxon>
        <taxon>Actinomycetota</taxon>
        <taxon>Actinomycetes</taxon>
        <taxon>Propionibacteriales</taxon>
        <taxon>Propionibacteriaceae</taxon>
        <taxon>Naumannella</taxon>
    </lineage>
</organism>
<evidence type="ECO:0000259" key="6">
    <source>
        <dbReference type="Pfam" id="PF04069"/>
    </source>
</evidence>
<protein>
    <submittedName>
        <fullName evidence="7">Glycine betaine/proline transport system substrate-binding protein</fullName>
    </submittedName>
</protein>
<comment type="caution">
    <text evidence="7">The sequence shown here is derived from an EMBL/GenBank/DDBJ whole genome shotgun (WGS) entry which is preliminary data.</text>
</comment>
<evidence type="ECO:0000313" key="8">
    <source>
        <dbReference type="Proteomes" id="UP000295371"/>
    </source>
</evidence>
<feature type="region of interest" description="Disordered" evidence="5">
    <location>
        <begin position="1"/>
        <end position="24"/>
    </location>
</feature>
<dbReference type="InterPro" id="IPR007210">
    <property type="entry name" value="ABC_Gly_betaine_transp_sub-bd"/>
</dbReference>
<accession>A0A4R7J8Q9</accession>
<proteinExistence type="predicted"/>
<keyword evidence="4" id="KW-0472">Membrane</keyword>
<keyword evidence="3" id="KW-1003">Cell membrane</keyword>
<evidence type="ECO:0000313" key="7">
    <source>
        <dbReference type="EMBL" id="TDT32759.1"/>
    </source>
</evidence>
<dbReference type="GO" id="GO:0031460">
    <property type="term" value="P:glycine betaine transport"/>
    <property type="evidence" value="ECO:0007669"/>
    <property type="project" value="TreeGrafter"/>
</dbReference>
<dbReference type="PANTHER" id="PTHR47737:SF1">
    <property type="entry name" value="GLYCINE BETAINE_PROLINE BETAINE TRANSPORT SYSTEM PERMEASE PROTEIN PROW"/>
    <property type="match status" value="1"/>
</dbReference>
<dbReference type="GO" id="GO:0043190">
    <property type="term" value="C:ATP-binding cassette (ABC) transporter complex"/>
    <property type="evidence" value="ECO:0007669"/>
    <property type="project" value="InterPro"/>
</dbReference>